<organism evidence="7 8">
    <name type="scientific">Chondromyces crocatus</name>
    <dbReference type="NCBI Taxonomy" id="52"/>
    <lineage>
        <taxon>Bacteria</taxon>
        <taxon>Pseudomonadati</taxon>
        <taxon>Myxococcota</taxon>
        <taxon>Polyangia</taxon>
        <taxon>Polyangiales</taxon>
        <taxon>Polyangiaceae</taxon>
        <taxon>Chondromyces</taxon>
    </lineage>
</organism>
<feature type="region of interest" description="Disordered" evidence="5">
    <location>
        <begin position="426"/>
        <end position="554"/>
    </location>
</feature>
<evidence type="ECO:0000256" key="1">
    <source>
        <dbReference type="ARBA" id="ARBA00022679"/>
    </source>
</evidence>
<evidence type="ECO:0000313" key="7">
    <source>
        <dbReference type="EMBL" id="AKT38457.1"/>
    </source>
</evidence>
<dbReference type="InterPro" id="IPR008271">
    <property type="entry name" value="Ser/Thr_kinase_AS"/>
</dbReference>
<keyword evidence="8" id="KW-1185">Reference proteome</keyword>
<dbReference type="SUPFAM" id="SSF56112">
    <property type="entry name" value="Protein kinase-like (PK-like)"/>
    <property type="match status" value="1"/>
</dbReference>
<accession>A0A0K1ECN1</accession>
<evidence type="ECO:0000256" key="5">
    <source>
        <dbReference type="SAM" id="MobiDB-lite"/>
    </source>
</evidence>
<evidence type="ECO:0000313" key="8">
    <source>
        <dbReference type="Proteomes" id="UP000067626"/>
    </source>
</evidence>
<dbReference type="Gene3D" id="3.30.200.20">
    <property type="entry name" value="Phosphorylase Kinase, domain 1"/>
    <property type="match status" value="1"/>
</dbReference>
<keyword evidence="1" id="KW-0808">Transferase</keyword>
<evidence type="ECO:0000256" key="3">
    <source>
        <dbReference type="ARBA" id="ARBA00022777"/>
    </source>
</evidence>
<feature type="region of interest" description="Disordered" evidence="5">
    <location>
        <begin position="356"/>
        <end position="387"/>
    </location>
</feature>
<dbReference type="InterPro" id="IPR000719">
    <property type="entry name" value="Prot_kinase_dom"/>
</dbReference>
<keyword evidence="3" id="KW-0418">Kinase</keyword>
<feature type="compositionally biased region" description="Polar residues" evidence="5">
    <location>
        <begin position="509"/>
        <end position="522"/>
    </location>
</feature>
<dbReference type="KEGG" id="ccro:CMC5_026040"/>
<protein>
    <recommendedName>
        <fullName evidence="6">Protein kinase domain-containing protein</fullName>
    </recommendedName>
</protein>
<dbReference type="InterPro" id="IPR011009">
    <property type="entry name" value="Kinase-like_dom_sf"/>
</dbReference>
<reference evidence="7 8" key="1">
    <citation type="submission" date="2015-07" db="EMBL/GenBank/DDBJ databases">
        <title>Genome analysis of myxobacterium Chondromyces crocatus Cm c5 reveals a high potential for natural compound synthesis and the genetic basis for the loss of fruiting body formation.</title>
        <authorList>
            <person name="Zaburannyi N."/>
            <person name="Bunk B."/>
            <person name="Maier J."/>
            <person name="Overmann J."/>
            <person name="Mueller R."/>
        </authorList>
    </citation>
    <scope>NUCLEOTIDE SEQUENCE [LARGE SCALE GENOMIC DNA]</scope>
    <source>
        <strain evidence="7 8">Cm c5</strain>
    </source>
</reference>
<keyword evidence="2" id="KW-0547">Nucleotide-binding</keyword>
<feature type="compositionally biased region" description="Pro residues" evidence="5">
    <location>
        <begin position="472"/>
        <end position="483"/>
    </location>
</feature>
<gene>
    <name evidence="7" type="ORF">CMC5_026040</name>
</gene>
<name>A0A0K1ECN1_CHOCO</name>
<evidence type="ECO:0000256" key="4">
    <source>
        <dbReference type="ARBA" id="ARBA00022840"/>
    </source>
</evidence>
<keyword evidence="4" id="KW-0067">ATP-binding</keyword>
<dbReference type="PROSITE" id="PS50011">
    <property type="entry name" value="PROTEIN_KINASE_DOM"/>
    <property type="match status" value="1"/>
</dbReference>
<evidence type="ECO:0000256" key="2">
    <source>
        <dbReference type="ARBA" id="ARBA00022741"/>
    </source>
</evidence>
<dbReference type="GO" id="GO:0005524">
    <property type="term" value="F:ATP binding"/>
    <property type="evidence" value="ECO:0007669"/>
    <property type="project" value="UniProtKB-KW"/>
</dbReference>
<feature type="compositionally biased region" description="Polar residues" evidence="5">
    <location>
        <begin position="360"/>
        <end position="383"/>
    </location>
</feature>
<dbReference type="AlphaFoldDB" id="A0A0K1ECN1"/>
<dbReference type="PANTHER" id="PTHR43289:SF6">
    <property type="entry name" value="SERINE_THREONINE-PROTEIN KINASE NEKL-3"/>
    <property type="match status" value="1"/>
</dbReference>
<dbReference type="Pfam" id="PF00069">
    <property type="entry name" value="Pkinase"/>
    <property type="match status" value="1"/>
</dbReference>
<dbReference type="OrthoDB" id="9801841at2"/>
<dbReference type="Gene3D" id="1.10.510.10">
    <property type="entry name" value="Transferase(Phosphotransferase) domain 1"/>
    <property type="match status" value="1"/>
</dbReference>
<dbReference type="RefSeq" id="WP_050430675.1">
    <property type="nucleotide sequence ID" value="NZ_CP012159.1"/>
</dbReference>
<dbReference type="EMBL" id="CP012159">
    <property type="protein sequence ID" value="AKT38457.1"/>
    <property type="molecule type" value="Genomic_DNA"/>
</dbReference>
<proteinExistence type="predicted"/>
<dbReference type="Proteomes" id="UP000067626">
    <property type="component" value="Chromosome"/>
</dbReference>
<dbReference type="CDD" id="cd14014">
    <property type="entry name" value="STKc_PknB_like"/>
    <property type="match status" value="1"/>
</dbReference>
<dbReference type="PROSITE" id="PS00108">
    <property type="entry name" value="PROTEIN_KINASE_ST"/>
    <property type="match status" value="1"/>
</dbReference>
<dbReference type="PANTHER" id="PTHR43289">
    <property type="entry name" value="MITOGEN-ACTIVATED PROTEIN KINASE KINASE KINASE 20-RELATED"/>
    <property type="match status" value="1"/>
</dbReference>
<feature type="domain" description="Protein kinase" evidence="6">
    <location>
        <begin position="13"/>
        <end position="291"/>
    </location>
</feature>
<sequence length="638" mass="69910">MNIASGTIVGGKYRIERPLSRGGMGSVWAGRHVALGSPVAIKFMAAEYAALPTFVGRFEREARIAANLRTPHVVHVGDYGIERGNPYIVMELLQGEDLAARLERVRRIPLHEALRILAQVAKALRKAHEAGLVHRDLKPGNIFLTTVEDEEVVKVLDFGIAKETRRRRGRKDGERRRRGEIAEWELTRTGELLGSPYYMSPEQVRGDKDIDHRSDLWSLGIILFRVLTGELPFAGDDFGSILSRILVDPVPRATSAAPHLPEAIDGFFQRCLERDRTKRFQSVSDMLEELYRVADLQPPITSLIERRLQLVEEQVTLIAGSVPGRRSGVDWHAQAPPPPSRTCADAIPTMKQTRRELSTQHETYADGSSDQHLHTTAPSTVTKRSMPPSEELAVLPYTSASTWIAPVAIVVAIAGTILAGWAMTKPTSGVGHHEPPQGSAPHHLELPAPLEDPPRAMPPPPHDPSEPAPTTNHPPPRSLPPKTPYDTPRPTGTPLHRRARADVTPAPSAPSSQARDPSLRTSSSKERIGIEPPGPSSEVDAEAASFTEGPPFPESMAQRQLDQAALQARSCATQTSEKGGGRLQVQFTPNGTVNEAIVMGPPFAHTEIGRCIEAKFRALTIPRFNGAPVRRYQLFSLP</sequence>
<evidence type="ECO:0000259" key="6">
    <source>
        <dbReference type="PROSITE" id="PS50011"/>
    </source>
</evidence>
<dbReference type="GO" id="GO:0004674">
    <property type="term" value="F:protein serine/threonine kinase activity"/>
    <property type="evidence" value="ECO:0007669"/>
    <property type="project" value="TreeGrafter"/>
</dbReference>
<dbReference type="STRING" id="52.CMC5_026040"/>
<dbReference type="SMART" id="SM00220">
    <property type="entry name" value="S_TKc"/>
    <property type="match status" value="1"/>
</dbReference>